<proteinExistence type="predicted"/>
<evidence type="ECO:0000313" key="1">
    <source>
        <dbReference type="EMBL" id="EON76179.1"/>
    </source>
</evidence>
<dbReference type="AlphaFoldDB" id="R7ZQ96"/>
<keyword evidence="2" id="KW-1185">Reference proteome</keyword>
<reference evidence="1 2" key="1">
    <citation type="submission" date="2013-02" db="EMBL/GenBank/DDBJ databases">
        <title>A novel strain isolated from Lonar lake, Maharashtra, India.</title>
        <authorList>
            <person name="Singh A."/>
        </authorList>
    </citation>
    <scope>NUCLEOTIDE SEQUENCE [LARGE SCALE GENOMIC DNA]</scope>
    <source>
        <strain evidence="1 2">AK24</strain>
    </source>
</reference>
<organism evidence="1 2">
    <name type="scientific">Lunatimonas lonarensis</name>
    <dbReference type="NCBI Taxonomy" id="1232681"/>
    <lineage>
        <taxon>Bacteria</taxon>
        <taxon>Pseudomonadati</taxon>
        <taxon>Bacteroidota</taxon>
        <taxon>Cytophagia</taxon>
        <taxon>Cytophagales</taxon>
        <taxon>Cyclobacteriaceae</taxon>
    </lineage>
</organism>
<sequence>MYPKVFFFVLNSKLFYTFFALIQWLKEIWEQNGAGTYLQ</sequence>
<accession>R7ZQ96</accession>
<name>R7ZQ96_9BACT</name>
<dbReference type="Proteomes" id="UP000013909">
    <property type="component" value="Unassembled WGS sequence"/>
</dbReference>
<evidence type="ECO:0000313" key="2">
    <source>
        <dbReference type="Proteomes" id="UP000013909"/>
    </source>
</evidence>
<dbReference type="EMBL" id="AQHR01000088">
    <property type="protein sequence ID" value="EON76179.1"/>
    <property type="molecule type" value="Genomic_DNA"/>
</dbReference>
<dbReference type="STRING" id="1232681.ADIS_3307"/>
<gene>
    <name evidence="1" type="ORF">ADIS_3307</name>
</gene>
<protein>
    <submittedName>
        <fullName evidence="1">Uncharacterized protein</fullName>
    </submittedName>
</protein>
<comment type="caution">
    <text evidence="1">The sequence shown here is derived from an EMBL/GenBank/DDBJ whole genome shotgun (WGS) entry which is preliminary data.</text>
</comment>